<comment type="caution">
    <text evidence="1">The sequence shown here is derived from an EMBL/GenBank/DDBJ whole genome shotgun (WGS) entry which is preliminary data.</text>
</comment>
<evidence type="ECO:0000313" key="1">
    <source>
        <dbReference type="EMBL" id="GFD54680.1"/>
    </source>
</evidence>
<gene>
    <name evidence="1" type="ORF">Tci_926649</name>
</gene>
<accession>A0A699X8F8</accession>
<protein>
    <submittedName>
        <fullName evidence="1">Uncharacterized protein</fullName>
    </submittedName>
</protein>
<feature type="non-terminal residue" evidence="1">
    <location>
        <position position="95"/>
    </location>
</feature>
<proteinExistence type="predicted"/>
<dbReference type="EMBL" id="BKCJ011808899">
    <property type="protein sequence ID" value="GFD54680.1"/>
    <property type="molecule type" value="Genomic_DNA"/>
</dbReference>
<dbReference type="AlphaFoldDB" id="A0A699X8F8"/>
<sequence length="95" mass="10277">MADPSGRMLTICFPRIREALCKIEPGLTLRSLIASSLSQRKPTRLTAQAWTGIPMRNMSMTSSAAWATKSRKAAPLLHSSQGISSSGTPNMKIMS</sequence>
<organism evidence="1">
    <name type="scientific">Tanacetum cinerariifolium</name>
    <name type="common">Dalmatian daisy</name>
    <name type="synonym">Chrysanthemum cinerariifolium</name>
    <dbReference type="NCBI Taxonomy" id="118510"/>
    <lineage>
        <taxon>Eukaryota</taxon>
        <taxon>Viridiplantae</taxon>
        <taxon>Streptophyta</taxon>
        <taxon>Embryophyta</taxon>
        <taxon>Tracheophyta</taxon>
        <taxon>Spermatophyta</taxon>
        <taxon>Magnoliopsida</taxon>
        <taxon>eudicotyledons</taxon>
        <taxon>Gunneridae</taxon>
        <taxon>Pentapetalae</taxon>
        <taxon>asterids</taxon>
        <taxon>campanulids</taxon>
        <taxon>Asterales</taxon>
        <taxon>Asteraceae</taxon>
        <taxon>Asteroideae</taxon>
        <taxon>Anthemideae</taxon>
        <taxon>Anthemidinae</taxon>
        <taxon>Tanacetum</taxon>
    </lineage>
</organism>
<name>A0A699X8F8_TANCI</name>
<reference evidence="1" key="1">
    <citation type="journal article" date="2019" name="Sci. Rep.">
        <title>Draft genome of Tanacetum cinerariifolium, the natural source of mosquito coil.</title>
        <authorList>
            <person name="Yamashiro T."/>
            <person name="Shiraishi A."/>
            <person name="Satake H."/>
            <person name="Nakayama K."/>
        </authorList>
    </citation>
    <scope>NUCLEOTIDE SEQUENCE</scope>
</reference>